<dbReference type="PROSITE" id="PS00107">
    <property type="entry name" value="PROTEIN_KINASE_ATP"/>
    <property type="match status" value="1"/>
</dbReference>
<dbReference type="Proteomes" id="UP001454036">
    <property type="component" value="Unassembled WGS sequence"/>
</dbReference>
<proteinExistence type="predicted"/>
<evidence type="ECO:0000259" key="17">
    <source>
        <dbReference type="PROSITE" id="PS50011"/>
    </source>
</evidence>
<evidence type="ECO:0000256" key="11">
    <source>
        <dbReference type="ARBA" id="ARBA00023136"/>
    </source>
</evidence>
<accession>A0AAV3QVA3</accession>
<evidence type="ECO:0000256" key="2">
    <source>
        <dbReference type="ARBA" id="ARBA00012513"/>
    </source>
</evidence>
<feature type="transmembrane region" description="Helical" evidence="16">
    <location>
        <begin position="210"/>
        <end position="233"/>
    </location>
</feature>
<evidence type="ECO:0000256" key="3">
    <source>
        <dbReference type="ARBA" id="ARBA00022475"/>
    </source>
</evidence>
<keyword evidence="19" id="KW-1185">Reference proteome</keyword>
<keyword evidence="6 16" id="KW-0812">Transmembrane</keyword>
<evidence type="ECO:0000256" key="8">
    <source>
        <dbReference type="ARBA" id="ARBA00022777"/>
    </source>
</evidence>
<dbReference type="PANTHER" id="PTHR47982:SF45">
    <property type="entry name" value="NON-SPECIFIC SERINE_THREONINE PROTEIN KINASE"/>
    <property type="match status" value="1"/>
</dbReference>
<evidence type="ECO:0000256" key="1">
    <source>
        <dbReference type="ARBA" id="ARBA00004162"/>
    </source>
</evidence>
<dbReference type="InterPro" id="IPR001245">
    <property type="entry name" value="Ser-Thr/Tyr_kinase_cat_dom"/>
</dbReference>
<comment type="caution">
    <text evidence="18">The sequence shown here is derived from an EMBL/GenBank/DDBJ whole genome shotgun (WGS) entry which is preliminary data.</text>
</comment>
<dbReference type="GO" id="GO:0004674">
    <property type="term" value="F:protein serine/threonine kinase activity"/>
    <property type="evidence" value="ECO:0007669"/>
    <property type="project" value="UniProtKB-KW"/>
</dbReference>
<keyword evidence="3" id="KW-1003">Cell membrane</keyword>
<feature type="compositionally biased region" description="Pro residues" evidence="15">
    <location>
        <begin position="26"/>
        <end position="91"/>
    </location>
</feature>
<dbReference type="Gene3D" id="1.10.510.10">
    <property type="entry name" value="Transferase(Phosphotransferase) domain 1"/>
    <property type="match status" value="1"/>
</dbReference>
<keyword evidence="7 14" id="KW-0547">Nucleotide-binding</keyword>
<dbReference type="EC" id="2.7.11.1" evidence="2"/>
<feature type="compositionally biased region" description="Polar residues" evidence="15">
    <location>
        <begin position="247"/>
        <end position="288"/>
    </location>
</feature>
<keyword evidence="4" id="KW-0723">Serine/threonine-protein kinase</keyword>
<dbReference type="InterPro" id="IPR017441">
    <property type="entry name" value="Protein_kinase_ATP_BS"/>
</dbReference>
<evidence type="ECO:0000256" key="15">
    <source>
        <dbReference type="SAM" id="MobiDB-lite"/>
    </source>
</evidence>
<evidence type="ECO:0000256" key="6">
    <source>
        <dbReference type="ARBA" id="ARBA00022692"/>
    </source>
</evidence>
<feature type="domain" description="Protein kinase" evidence="17">
    <location>
        <begin position="301"/>
        <end position="430"/>
    </location>
</feature>
<keyword evidence="10 16" id="KW-1133">Transmembrane helix</keyword>
<keyword evidence="9 14" id="KW-0067">ATP-binding</keyword>
<keyword evidence="11 16" id="KW-0472">Membrane</keyword>
<reference evidence="18 19" key="1">
    <citation type="submission" date="2024-01" db="EMBL/GenBank/DDBJ databases">
        <title>The complete chloroplast genome sequence of Lithospermum erythrorhizon: insights into the phylogenetic relationship among Boraginaceae species and the maternal lineages of purple gromwells.</title>
        <authorList>
            <person name="Okada T."/>
            <person name="Watanabe K."/>
        </authorList>
    </citation>
    <scope>NUCLEOTIDE SEQUENCE [LARGE SCALE GENOMIC DNA]</scope>
</reference>
<feature type="region of interest" description="Disordered" evidence="15">
    <location>
        <begin position="1"/>
        <end position="199"/>
    </location>
</feature>
<comment type="subcellular location">
    <subcellularLocation>
        <location evidence="1">Cell membrane</location>
        <topology evidence="1">Single-pass membrane protein</topology>
    </subcellularLocation>
</comment>
<keyword evidence="8" id="KW-0418">Kinase</keyword>
<feature type="compositionally biased region" description="Low complexity" evidence="15">
    <location>
        <begin position="163"/>
        <end position="176"/>
    </location>
</feature>
<evidence type="ECO:0000256" key="13">
    <source>
        <dbReference type="ARBA" id="ARBA00048679"/>
    </source>
</evidence>
<evidence type="ECO:0000256" key="5">
    <source>
        <dbReference type="ARBA" id="ARBA00022679"/>
    </source>
</evidence>
<dbReference type="Pfam" id="PF07714">
    <property type="entry name" value="PK_Tyr_Ser-Thr"/>
    <property type="match status" value="1"/>
</dbReference>
<dbReference type="AlphaFoldDB" id="A0AAV3QVA3"/>
<dbReference type="PROSITE" id="PS50011">
    <property type="entry name" value="PROTEIN_KINASE_DOM"/>
    <property type="match status" value="1"/>
</dbReference>
<evidence type="ECO:0000256" key="9">
    <source>
        <dbReference type="ARBA" id="ARBA00022840"/>
    </source>
</evidence>
<evidence type="ECO:0000256" key="10">
    <source>
        <dbReference type="ARBA" id="ARBA00022989"/>
    </source>
</evidence>
<feature type="binding site" evidence="14">
    <location>
        <position position="329"/>
    </location>
    <ligand>
        <name>ATP</name>
        <dbReference type="ChEBI" id="CHEBI:30616"/>
    </ligand>
</feature>
<dbReference type="GO" id="GO:0005886">
    <property type="term" value="C:plasma membrane"/>
    <property type="evidence" value="ECO:0007669"/>
    <property type="project" value="UniProtKB-SubCell"/>
</dbReference>
<comment type="catalytic activity">
    <reaction evidence="13">
        <text>L-seryl-[protein] + ATP = O-phospho-L-seryl-[protein] + ADP + H(+)</text>
        <dbReference type="Rhea" id="RHEA:17989"/>
        <dbReference type="Rhea" id="RHEA-COMP:9863"/>
        <dbReference type="Rhea" id="RHEA-COMP:11604"/>
        <dbReference type="ChEBI" id="CHEBI:15378"/>
        <dbReference type="ChEBI" id="CHEBI:29999"/>
        <dbReference type="ChEBI" id="CHEBI:30616"/>
        <dbReference type="ChEBI" id="CHEBI:83421"/>
        <dbReference type="ChEBI" id="CHEBI:456216"/>
        <dbReference type="EC" id="2.7.11.1"/>
    </reaction>
</comment>
<evidence type="ECO:0000313" key="18">
    <source>
        <dbReference type="EMBL" id="GAA0166820.1"/>
    </source>
</evidence>
<dbReference type="Gene3D" id="3.30.200.20">
    <property type="entry name" value="Phosphorylase Kinase, domain 1"/>
    <property type="match status" value="1"/>
</dbReference>
<dbReference type="GO" id="GO:0005524">
    <property type="term" value="F:ATP binding"/>
    <property type="evidence" value="ECO:0007669"/>
    <property type="project" value="UniProtKB-UniRule"/>
</dbReference>
<protein>
    <recommendedName>
        <fullName evidence="2">non-specific serine/threonine protein kinase</fullName>
        <ecNumber evidence="2">2.7.11.1</ecNumber>
    </recommendedName>
</protein>
<dbReference type="PANTHER" id="PTHR47982">
    <property type="entry name" value="PROLINE-RICH RECEPTOR-LIKE PROTEIN KINASE PERK4"/>
    <property type="match status" value="1"/>
</dbReference>
<evidence type="ECO:0000256" key="7">
    <source>
        <dbReference type="ARBA" id="ARBA00022741"/>
    </source>
</evidence>
<dbReference type="EMBL" id="BAABME010022883">
    <property type="protein sequence ID" value="GAA0166820.1"/>
    <property type="molecule type" value="Genomic_DNA"/>
</dbReference>
<feature type="compositionally biased region" description="Pro residues" evidence="15">
    <location>
        <begin position="102"/>
        <end position="125"/>
    </location>
</feature>
<evidence type="ECO:0000313" key="19">
    <source>
        <dbReference type="Proteomes" id="UP001454036"/>
    </source>
</evidence>
<evidence type="ECO:0000256" key="14">
    <source>
        <dbReference type="PROSITE-ProRule" id="PRU10141"/>
    </source>
</evidence>
<dbReference type="FunFam" id="3.30.200.20:FF:000212">
    <property type="entry name" value="Proline-rich receptor-like protein kinase PERK8"/>
    <property type="match status" value="1"/>
</dbReference>
<gene>
    <name evidence="18" type="ORF">LIER_40261</name>
</gene>
<comment type="catalytic activity">
    <reaction evidence="12">
        <text>L-threonyl-[protein] + ATP = O-phospho-L-threonyl-[protein] + ADP + H(+)</text>
        <dbReference type="Rhea" id="RHEA:46608"/>
        <dbReference type="Rhea" id="RHEA-COMP:11060"/>
        <dbReference type="Rhea" id="RHEA-COMP:11605"/>
        <dbReference type="ChEBI" id="CHEBI:15378"/>
        <dbReference type="ChEBI" id="CHEBI:30013"/>
        <dbReference type="ChEBI" id="CHEBI:30616"/>
        <dbReference type="ChEBI" id="CHEBI:61977"/>
        <dbReference type="ChEBI" id="CHEBI:456216"/>
        <dbReference type="EC" id="2.7.11.1"/>
    </reaction>
</comment>
<organism evidence="18 19">
    <name type="scientific">Lithospermum erythrorhizon</name>
    <name type="common">Purple gromwell</name>
    <name type="synonym">Lithospermum officinale var. erythrorhizon</name>
    <dbReference type="NCBI Taxonomy" id="34254"/>
    <lineage>
        <taxon>Eukaryota</taxon>
        <taxon>Viridiplantae</taxon>
        <taxon>Streptophyta</taxon>
        <taxon>Embryophyta</taxon>
        <taxon>Tracheophyta</taxon>
        <taxon>Spermatophyta</taxon>
        <taxon>Magnoliopsida</taxon>
        <taxon>eudicotyledons</taxon>
        <taxon>Gunneridae</taxon>
        <taxon>Pentapetalae</taxon>
        <taxon>asterids</taxon>
        <taxon>lamiids</taxon>
        <taxon>Boraginales</taxon>
        <taxon>Boraginaceae</taxon>
        <taxon>Boraginoideae</taxon>
        <taxon>Lithospermeae</taxon>
        <taxon>Lithospermum</taxon>
    </lineage>
</organism>
<feature type="compositionally biased region" description="Pro residues" evidence="15">
    <location>
        <begin position="148"/>
        <end position="159"/>
    </location>
</feature>
<feature type="region of interest" description="Disordered" evidence="15">
    <location>
        <begin position="242"/>
        <end position="288"/>
    </location>
</feature>
<evidence type="ECO:0000256" key="4">
    <source>
        <dbReference type="ARBA" id="ARBA00022527"/>
    </source>
</evidence>
<evidence type="ECO:0000256" key="12">
    <source>
        <dbReference type="ARBA" id="ARBA00047899"/>
    </source>
</evidence>
<evidence type="ECO:0000256" key="16">
    <source>
        <dbReference type="SAM" id="Phobius"/>
    </source>
</evidence>
<dbReference type="InterPro" id="IPR000719">
    <property type="entry name" value="Prot_kinase_dom"/>
</dbReference>
<dbReference type="SUPFAM" id="SSF56112">
    <property type="entry name" value="Protein kinase-like (PK-like)"/>
    <property type="match status" value="1"/>
</dbReference>
<keyword evidence="5" id="KW-0808">Transferase</keyword>
<name>A0AAV3QVA3_LITER</name>
<sequence>MDNSTEFPPSDELIGDPEDPFLSSSPSPPDASSPAPPDGPSPPSPSSSTSPPDPPEEPPPYNEPSPPKTPETTPSPPSSNVPKTPPTPSQHPPKDLSTSPPSEEPPQNPPPFKITRPPGNPPPVPQSNKADNSPPLPPSDDSNLSGSPPSPSSSGPPPGEVQLIPSPLIFSPPSLSDAPLIPPGAPAHYSSNSVSGKSESDGNFIGTTGVVAIGLVFGLLLLGVIGWTVWWLWHGKKKVGPERPTILHSSPQSGSSLLKMQSSPANSSSEYANDSASDTPGMGNSRNSYSYKELATATNEFSESNQLGEGGFGSVFKGLLPDGREVAVKQLKDGGGQGEREFRAEVDTISRIHHRHLVSLVGYCIFNDKRLLVYDFVPNNTLHFHLHGKGKDILDWPTRIKIATGAARGIAYLHEDCTFLYPLVLMFFHF</sequence>
<dbReference type="InterPro" id="IPR047117">
    <property type="entry name" value="PERK1-13-like"/>
</dbReference>
<dbReference type="InterPro" id="IPR011009">
    <property type="entry name" value="Kinase-like_dom_sf"/>
</dbReference>